<evidence type="ECO:0000313" key="2">
    <source>
        <dbReference type="EMBL" id="KAK3236571.1"/>
    </source>
</evidence>
<name>A0AAE0EQ69_9CHLO</name>
<organism evidence="2 3">
    <name type="scientific">Cymbomonas tetramitiformis</name>
    <dbReference type="NCBI Taxonomy" id="36881"/>
    <lineage>
        <taxon>Eukaryota</taxon>
        <taxon>Viridiplantae</taxon>
        <taxon>Chlorophyta</taxon>
        <taxon>Pyramimonadophyceae</taxon>
        <taxon>Pyramimonadales</taxon>
        <taxon>Pyramimonadaceae</taxon>
        <taxon>Cymbomonas</taxon>
    </lineage>
</organism>
<dbReference type="InterPro" id="IPR045388">
    <property type="entry name" value="HHL1-like"/>
</dbReference>
<dbReference type="Proteomes" id="UP001190700">
    <property type="component" value="Unassembled WGS sequence"/>
</dbReference>
<dbReference type="Pfam" id="PF20133">
    <property type="entry name" value="HHL1-like"/>
    <property type="match status" value="1"/>
</dbReference>
<keyword evidence="3" id="KW-1185">Reference proteome</keyword>
<feature type="compositionally biased region" description="Basic and acidic residues" evidence="1">
    <location>
        <begin position="163"/>
        <end position="176"/>
    </location>
</feature>
<protein>
    <submittedName>
        <fullName evidence="2">Uncharacterized protein</fullName>
    </submittedName>
</protein>
<evidence type="ECO:0000313" key="3">
    <source>
        <dbReference type="Proteomes" id="UP001190700"/>
    </source>
</evidence>
<evidence type="ECO:0000256" key="1">
    <source>
        <dbReference type="SAM" id="MobiDB-lite"/>
    </source>
</evidence>
<dbReference type="EMBL" id="LGRX02034970">
    <property type="protein sequence ID" value="KAK3236571.1"/>
    <property type="molecule type" value="Genomic_DNA"/>
</dbReference>
<dbReference type="AlphaFoldDB" id="A0AAE0EQ69"/>
<feature type="region of interest" description="Disordered" evidence="1">
    <location>
        <begin position="129"/>
        <end position="180"/>
    </location>
</feature>
<gene>
    <name evidence="2" type="ORF">CYMTET_53298</name>
</gene>
<feature type="compositionally biased region" description="Basic and acidic residues" evidence="1">
    <location>
        <begin position="39"/>
        <end position="54"/>
    </location>
</feature>
<feature type="region of interest" description="Disordered" evidence="1">
    <location>
        <begin position="195"/>
        <end position="224"/>
    </location>
</feature>
<feature type="region of interest" description="Disordered" evidence="1">
    <location>
        <begin position="18"/>
        <end position="54"/>
    </location>
</feature>
<reference evidence="2 3" key="1">
    <citation type="journal article" date="2015" name="Genome Biol. Evol.">
        <title>Comparative Genomics of a Bacterivorous Green Alga Reveals Evolutionary Causalities and Consequences of Phago-Mixotrophic Mode of Nutrition.</title>
        <authorList>
            <person name="Burns J.A."/>
            <person name="Paasch A."/>
            <person name="Narechania A."/>
            <person name="Kim E."/>
        </authorList>
    </citation>
    <scope>NUCLEOTIDE SEQUENCE [LARGE SCALE GENOMIC DNA]</scope>
    <source>
        <strain evidence="2 3">PLY_AMNH</strain>
    </source>
</reference>
<sequence length="224" mass="23688">MPRSYPATIQIVALAKKTAKKKGGSAPAKKSGFGGFKASKAEEKGSEPEELDLSKVKTRDQFEVLVRTGPEASWWPVAEVVVEGGADIEAALKERRGALREGAKKVPAVVLKTKGNVAELNKLEYSIRTLSSVADEEEGQAEGDAEGDAEEQAEGDVQEAESGGEKETEADSEEIKTVSLAGAVQTKVPALIFITANEDKPPPGSLWARNKASAGRPVTSQKSN</sequence>
<feature type="compositionally biased region" description="Acidic residues" evidence="1">
    <location>
        <begin position="134"/>
        <end position="159"/>
    </location>
</feature>
<proteinExistence type="predicted"/>
<comment type="caution">
    <text evidence="2">The sequence shown here is derived from an EMBL/GenBank/DDBJ whole genome shotgun (WGS) entry which is preliminary data.</text>
</comment>
<accession>A0AAE0EQ69</accession>